<dbReference type="PANTHER" id="PTHR42718:SF9">
    <property type="entry name" value="MAJOR FACILITATOR SUPERFAMILY MULTIDRUG TRANSPORTER MFSC"/>
    <property type="match status" value="1"/>
</dbReference>
<feature type="transmembrane region" description="Helical" evidence="6">
    <location>
        <begin position="170"/>
        <end position="188"/>
    </location>
</feature>
<keyword evidence="3 6" id="KW-0812">Transmembrane</keyword>
<keyword evidence="2" id="KW-0813">Transport</keyword>
<keyword evidence="9" id="KW-1185">Reference proteome</keyword>
<evidence type="ECO:0000256" key="1">
    <source>
        <dbReference type="ARBA" id="ARBA00004651"/>
    </source>
</evidence>
<feature type="transmembrane region" description="Helical" evidence="6">
    <location>
        <begin position="142"/>
        <end position="164"/>
    </location>
</feature>
<feature type="transmembrane region" description="Helical" evidence="6">
    <location>
        <begin position="108"/>
        <end position="130"/>
    </location>
</feature>
<evidence type="ECO:0000256" key="5">
    <source>
        <dbReference type="ARBA" id="ARBA00023136"/>
    </source>
</evidence>
<feature type="transmembrane region" description="Helical" evidence="6">
    <location>
        <begin position="322"/>
        <end position="339"/>
    </location>
</feature>
<comment type="subcellular location">
    <subcellularLocation>
        <location evidence="1">Cell membrane</location>
        <topology evidence="1">Multi-pass membrane protein</topology>
    </subcellularLocation>
</comment>
<dbReference type="CDD" id="cd17321">
    <property type="entry name" value="MFS_MMR_MDR_like"/>
    <property type="match status" value="1"/>
</dbReference>
<protein>
    <submittedName>
        <fullName evidence="8">MFS transporter</fullName>
    </submittedName>
</protein>
<accession>A0ABS9TUE8</accession>
<sequence>MSTSAAAERAGKAAAGVLLTLSAGQFLMTLDTSVMNVAIATVAKDVGTTVTGIQGAITLYTLVMAMFMVPGGKLGSLIGRRRAFAIGCVVYGLGSLITALAPNLPILILGWSVLEGIGAALILPAIVALVAGNFPPEGRPRAYGLVMGAGAIAVAVGPLVGGIATTYFSWRYVFLGEVVIVAVILLLARRIADAPPETRVGFDVIGALLNAIGLGLAVFGVLRSAEWGWVAPKAGAPSLLGISLTVWFVLGGLLVVWLFFEREAHMEERGLEPLVKPSLFTNRQMTGGLLMFFLLFLVQAGLFFTIPLYLSVSLGLSALETGVRILPLSVTLLIAAIGVPRFFPDASPRRVVRLGLLAMFLGIVVLLTAIDASADATIVTVPLLLAGLGIGALASQLGAVTVSAVPDELSPEVGGLQNTATYLGAAIGTALAGSILIGALTTSFLQGVEQNPAIPEQVKSQADVQLAGGVPFLSDADLEAALVNAGVAPDVTAAALEVNEQARLDGLRSALMVLALVALAGAFFARRIPTQPPR</sequence>
<dbReference type="InterPro" id="IPR020846">
    <property type="entry name" value="MFS_dom"/>
</dbReference>
<feature type="transmembrane region" description="Helical" evidence="6">
    <location>
        <begin position="289"/>
        <end position="310"/>
    </location>
</feature>
<feature type="transmembrane region" description="Helical" evidence="6">
    <location>
        <begin position="83"/>
        <end position="102"/>
    </location>
</feature>
<dbReference type="InterPro" id="IPR036259">
    <property type="entry name" value="MFS_trans_sf"/>
</dbReference>
<feature type="transmembrane region" description="Helical" evidence="6">
    <location>
        <begin position="506"/>
        <end position="525"/>
    </location>
</feature>
<organism evidence="8 9">
    <name type="scientific">Pseudonocardia alaniniphila</name>
    <dbReference type="NCBI Taxonomy" id="75291"/>
    <lineage>
        <taxon>Bacteria</taxon>
        <taxon>Bacillati</taxon>
        <taxon>Actinomycetota</taxon>
        <taxon>Actinomycetes</taxon>
        <taxon>Pseudonocardiales</taxon>
        <taxon>Pseudonocardiaceae</taxon>
        <taxon>Pseudonocardia</taxon>
    </lineage>
</organism>
<feature type="domain" description="Major facilitator superfamily (MFS) profile" evidence="7">
    <location>
        <begin position="17"/>
        <end position="533"/>
    </location>
</feature>
<dbReference type="PROSITE" id="PS50850">
    <property type="entry name" value="MFS"/>
    <property type="match status" value="1"/>
</dbReference>
<comment type="caution">
    <text evidence="8">The sequence shown here is derived from an EMBL/GenBank/DDBJ whole genome shotgun (WGS) entry which is preliminary data.</text>
</comment>
<dbReference type="InterPro" id="IPR011701">
    <property type="entry name" value="MFS"/>
</dbReference>
<evidence type="ECO:0000259" key="7">
    <source>
        <dbReference type="PROSITE" id="PS50850"/>
    </source>
</evidence>
<reference evidence="8 9" key="1">
    <citation type="submission" date="2022-03" db="EMBL/GenBank/DDBJ databases">
        <title>Pseudonocardia alaer sp. nov., a novel actinomycete isolated from reed forest soil.</title>
        <authorList>
            <person name="Wang L."/>
        </authorList>
    </citation>
    <scope>NUCLEOTIDE SEQUENCE [LARGE SCALE GENOMIC DNA]</scope>
    <source>
        <strain evidence="8 9">Y-16303</strain>
    </source>
</reference>
<keyword evidence="5 6" id="KW-0472">Membrane</keyword>
<feature type="transmembrane region" description="Helical" evidence="6">
    <location>
        <begin position="351"/>
        <end position="370"/>
    </location>
</feature>
<dbReference type="SUPFAM" id="SSF103473">
    <property type="entry name" value="MFS general substrate transporter"/>
    <property type="match status" value="1"/>
</dbReference>
<feature type="transmembrane region" description="Helical" evidence="6">
    <location>
        <begin position="239"/>
        <end position="260"/>
    </location>
</feature>
<feature type="transmembrane region" description="Helical" evidence="6">
    <location>
        <begin position="376"/>
        <end position="399"/>
    </location>
</feature>
<dbReference type="Pfam" id="PF07690">
    <property type="entry name" value="MFS_1"/>
    <property type="match status" value="1"/>
</dbReference>
<evidence type="ECO:0000256" key="4">
    <source>
        <dbReference type="ARBA" id="ARBA00022989"/>
    </source>
</evidence>
<evidence type="ECO:0000256" key="6">
    <source>
        <dbReference type="SAM" id="Phobius"/>
    </source>
</evidence>
<dbReference type="RefSeq" id="WP_241042987.1">
    <property type="nucleotide sequence ID" value="NZ_BAAAJF010000044.1"/>
</dbReference>
<proteinExistence type="predicted"/>
<name>A0ABS9TUE8_9PSEU</name>
<dbReference type="PANTHER" id="PTHR42718">
    <property type="entry name" value="MAJOR FACILITATOR SUPERFAMILY MULTIDRUG TRANSPORTER MFSC"/>
    <property type="match status" value="1"/>
</dbReference>
<evidence type="ECO:0000256" key="2">
    <source>
        <dbReference type="ARBA" id="ARBA00022448"/>
    </source>
</evidence>
<dbReference type="EMBL" id="JAKXMK010000059">
    <property type="protein sequence ID" value="MCH6172180.1"/>
    <property type="molecule type" value="Genomic_DNA"/>
</dbReference>
<gene>
    <name evidence="8" type="ORF">MMF94_41425</name>
</gene>
<dbReference type="Gene3D" id="1.20.1250.20">
    <property type="entry name" value="MFS general substrate transporter like domains"/>
    <property type="match status" value="2"/>
</dbReference>
<dbReference type="Proteomes" id="UP001299970">
    <property type="component" value="Unassembled WGS sequence"/>
</dbReference>
<dbReference type="PRINTS" id="PR01036">
    <property type="entry name" value="TCRTETB"/>
</dbReference>
<evidence type="ECO:0000256" key="3">
    <source>
        <dbReference type="ARBA" id="ARBA00022692"/>
    </source>
</evidence>
<evidence type="ECO:0000313" key="9">
    <source>
        <dbReference type="Proteomes" id="UP001299970"/>
    </source>
</evidence>
<feature type="transmembrane region" description="Helical" evidence="6">
    <location>
        <begin position="50"/>
        <end position="71"/>
    </location>
</feature>
<keyword evidence="4 6" id="KW-1133">Transmembrane helix</keyword>
<evidence type="ECO:0000313" key="8">
    <source>
        <dbReference type="EMBL" id="MCH6172180.1"/>
    </source>
</evidence>
<feature type="transmembrane region" description="Helical" evidence="6">
    <location>
        <begin position="200"/>
        <end position="219"/>
    </location>
</feature>
<feature type="transmembrane region" description="Helical" evidence="6">
    <location>
        <begin position="420"/>
        <end position="440"/>
    </location>
</feature>